<comment type="caution">
    <text evidence="1">The sequence shown here is derived from an EMBL/GenBank/DDBJ whole genome shotgun (WGS) entry which is preliminary data.</text>
</comment>
<name>A0ABR2CJN1_9ROSI</name>
<organism evidence="1 2">
    <name type="scientific">Hibiscus sabdariffa</name>
    <name type="common">roselle</name>
    <dbReference type="NCBI Taxonomy" id="183260"/>
    <lineage>
        <taxon>Eukaryota</taxon>
        <taxon>Viridiplantae</taxon>
        <taxon>Streptophyta</taxon>
        <taxon>Embryophyta</taxon>
        <taxon>Tracheophyta</taxon>
        <taxon>Spermatophyta</taxon>
        <taxon>Magnoliopsida</taxon>
        <taxon>eudicotyledons</taxon>
        <taxon>Gunneridae</taxon>
        <taxon>Pentapetalae</taxon>
        <taxon>rosids</taxon>
        <taxon>malvids</taxon>
        <taxon>Malvales</taxon>
        <taxon>Malvaceae</taxon>
        <taxon>Malvoideae</taxon>
        <taxon>Hibiscus</taxon>
    </lineage>
</organism>
<evidence type="ECO:0000313" key="2">
    <source>
        <dbReference type="Proteomes" id="UP001472677"/>
    </source>
</evidence>
<protein>
    <submittedName>
        <fullName evidence="1">Uncharacterized protein</fullName>
    </submittedName>
</protein>
<dbReference type="EMBL" id="JBBPBM010000049">
    <property type="protein sequence ID" value="KAK8519840.1"/>
    <property type="molecule type" value="Genomic_DNA"/>
</dbReference>
<keyword evidence="2" id="KW-1185">Reference proteome</keyword>
<dbReference type="Proteomes" id="UP001472677">
    <property type="component" value="Unassembled WGS sequence"/>
</dbReference>
<reference evidence="1 2" key="1">
    <citation type="journal article" date="2024" name="G3 (Bethesda)">
        <title>Genome assembly of Hibiscus sabdariffa L. provides insights into metabolisms of medicinal natural products.</title>
        <authorList>
            <person name="Kim T."/>
        </authorList>
    </citation>
    <scope>NUCLEOTIDE SEQUENCE [LARGE SCALE GENOMIC DNA]</scope>
    <source>
        <strain evidence="1">TK-2024</strain>
        <tissue evidence="1">Old leaves</tissue>
    </source>
</reference>
<evidence type="ECO:0000313" key="1">
    <source>
        <dbReference type="EMBL" id="KAK8519840.1"/>
    </source>
</evidence>
<accession>A0ABR2CJN1</accession>
<gene>
    <name evidence="1" type="ORF">V6N12_003811</name>
</gene>
<sequence length="91" mass="10339">MRTIPFWRQSHRNKYFPDKDGGCHHVGPISPSVVRNFMLRHFIGNDGGSRMDYSTMGSIPLVFVDTFTARRHFLSTTTLSPPSHSNPTADF</sequence>
<proteinExistence type="predicted"/>